<evidence type="ECO:0000256" key="2">
    <source>
        <dbReference type="ARBA" id="ARBA00004141"/>
    </source>
</evidence>
<evidence type="ECO:0000256" key="8">
    <source>
        <dbReference type="ARBA" id="ARBA00022777"/>
    </source>
</evidence>
<dbReference type="PRINTS" id="PR01780">
    <property type="entry name" value="LANTIREGPROT"/>
</dbReference>
<reference evidence="15 16" key="1">
    <citation type="submission" date="2016-08" db="EMBL/GenBank/DDBJ databases">
        <title>Genome sequencing of Paenibacillus sp. TI45-13ar, isolated from Korean traditional nuruk.</title>
        <authorList>
            <person name="Kim S.-J."/>
        </authorList>
    </citation>
    <scope>NUCLEOTIDE SEQUENCE [LARGE SCALE GENOMIC DNA]</scope>
    <source>
        <strain evidence="15 16">TI45-13ar</strain>
    </source>
</reference>
<evidence type="ECO:0000256" key="5">
    <source>
        <dbReference type="ARBA" id="ARBA00022679"/>
    </source>
</evidence>
<gene>
    <name evidence="15" type="ORF">PTI45_04375</name>
</gene>
<dbReference type="SUPFAM" id="SSF55874">
    <property type="entry name" value="ATPase domain of HSP90 chaperone/DNA topoisomerase II/histidine kinase"/>
    <property type="match status" value="1"/>
</dbReference>
<dbReference type="InterPro" id="IPR003594">
    <property type="entry name" value="HATPase_dom"/>
</dbReference>
<dbReference type="Pfam" id="PF00512">
    <property type="entry name" value="HisKA"/>
    <property type="match status" value="1"/>
</dbReference>
<evidence type="ECO:0000313" key="15">
    <source>
        <dbReference type="EMBL" id="ODP26535.1"/>
    </source>
</evidence>
<evidence type="ECO:0000259" key="14">
    <source>
        <dbReference type="PROSITE" id="PS50109"/>
    </source>
</evidence>
<keyword evidence="5 15" id="KW-0808">Transferase</keyword>
<dbReference type="InterPro" id="IPR008358">
    <property type="entry name" value="Sig_transdc_His_kin/Pase_MprB"/>
</dbReference>
<dbReference type="Pfam" id="PF02518">
    <property type="entry name" value="HATPase_c"/>
    <property type="match status" value="1"/>
</dbReference>
<feature type="transmembrane region" description="Helical" evidence="13">
    <location>
        <begin position="21"/>
        <end position="50"/>
    </location>
</feature>
<keyword evidence="6 13" id="KW-0812">Transmembrane</keyword>
<dbReference type="InterPro" id="IPR005467">
    <property type="entry name" value="His_kinase_dom"/>
</dbReference>
<dbReference type="PROSITE" id="PS50109">
    <property type="entry name" value="HIS_KIN"/>
    <property type="match status" value="1"/>
</dbReference>
<dbReference type="STRING" id="1886670.PTI45_04375"/>
<comment type="subcellular location">
    <subcellularLocation>
        <location evidence="2">Membrane</location>
        <topology evidence="2">Multi-pass membrane protein</topology>
    </subcellularLocation>
</comment>
<dbReference type="GO" id="GO:0005886">
    <property type="term" value="C:plasma membrane"/>
    <property type="evidence" value="ECO:0007669"/>
    <property type="project" value="TreeGrafter"/>
</dbReference>
<dbReference type="CDD" id="cd00082">
    <property type="entry name" value="HisKA"/>
    <property type="match status" value="1"/>
</dbReference>
<feature type="domain" description="Histidine kinase" evidence="14">
    <location>
        <begin position="247"/>
        <end position="463"/>
    </location>
</feature>
<evidence type="ECO:0000256" key="11">
    <source>
        <dbReference type="ARBA" id="ARBA00023012"/>
    </source>
</evidence>
<dbReference type="SMART" id="SM00388">
    <property type="entry name" value="HisKA"/>
    <property type="match status" value="1"/>
</dbReference>
<keyword evidence="11" id="KW-0902">Two-component regulatory system</keyword>
<dbReference type="AlphaFoldDB" id="A0A1E3L027"/>
<evidence type="ECO:0000256" key="13">
    <source>
        <dbReference type="SAM" id="Phobius"/>
    </source>
</evidence>
<evidence type="ECO:0000256" key="9">
    <source>
        <dbReference type="ARBA" id="ARBA00022840"/>
    </source>
</evidence>
<dbReference type="Gene3D" id="3.30.565.10">
    <property type="entry name" value="Histidine kinase-like ATPase, C-terminal domain"/>
    <property type="match status" value="1"/>
</dbReference>
<name>A0A1E3L027_9BACL</name>
<comment type="caution">
    <text evidence="15">The sequence shown here is derived from an EMBL/GenBank/DDBJ whole genome shotgun (WGS) entry which is preliminary data.</text>
</comment>
<dbReference type="InterPro" id="IPR050398">
    <property type="entry name" value="HssS/ArlS-like"/>
</dbReference>
<keyword evidence="16" id="KW-1185">Reference proteome</keyword>
<dbReference type="Gene3D" id="6.10.340.10">
    <property type="match status" value="1"/>
</dbReference>
<dbReference type="PANTHER" id="PTHR45528">
    <property type="entry name" value="SENSOR HISTIDINE KINASE CPXA"/>
    <property type="match status" value="1"/>
</dbReference>
<evidence type="ECO:0000256" key="6">
    <source>
        <dbReference type="ARBA" id="ARBA00022692"/>
    </source>
</evidence>
<comment type="catalytic activity">
    <reaction evidence="1">
        <text>ATP + protein L-histidine = ADP + protein N-phospho-L-histidine.</text>
        <dbReference type="EC" id="2.7.13.3"/>
    </reaction>
</comment>
<dbReference type="InterPro" id="IPR036097">
    <property type="entry name" value="HisK_dim/P_sf"/>
</dbReference>
<dbReference type="PANTHER" id="PTHR45528:SF8">
    <property type="entry name" value="HISTIDINE KINASE"/>
    <property type="match status" value="1"/>
</dbReference>
<dbReference type="SUPFAM" id="SSF47384">
    <property type="entry name" value="Homodimeric domain of signal transducing histidine kinase"/>
    <property type="match status" value="1"/>
</dbReference>
<dbReference type="Gene3D" id="1.10.287.130">
    <property type="match status" value="1"/>
</dbReference>
<evidence type="ECO:0000256" key="7">
    <source>
        <dbReference type="ARBA" id="ARBA00022741"/>
    </source>
</evidence>
<keyword evidence="8 15" id="KW-0418">Kinase</keyword>
<sequence>MGIKRKQNYRKTTMRRELFKYISVLGISCIVMIVLYLIFTWAAMLIGFILPANYNEQYINQIAPKVKSVAVVTEAVIPPGSAYIVLDKKNENKWYGNMEEKDIAIARKVVAGNVPTYYGQKVYSVIEREQDYCVIQSYLRPQFSSPVLKKYLPDFEWTSIVILIGLIITASFIITTIFAKQFSKNLNILSKMTNSIKNQDLDFEQQHSTIQEFDDVMVSLIEMRDALKNSLETQWKLEHTKKEQIAALAHDIKIPVTIIKGNAELLSLSDQSEEQSLYTKYILNAGDKIEQHIRLLIMMSKTEEALTVQKNNVSLSALVYNLIEDTKAYSKYKSVEIVYKTEHQDDIDIYIDPSLLHRALMNILTNAVDYTPEQGKIMLDMAYQNQRIFFTITDQGNGFSSEALEKGVQLFYRGDKSRNSDGHYGMGLTFAEYVIKLHNGTLLLQNDPVTGSGQVKVELNVSSAI</sequence>
<dbReference type="InterPro" id="IPR036890">
    <property type="entry name" value="HATPase_C_sf"/>
</dbReference>
<evidence type="ECO:0000256" key="1">
    <source>
        <dbReference type="ARBA" id="ARBA00000085"/>
    </source>
</evidence>
<dbReference type="PATRIC" id="fig|1886670.3.peg.4406"/>
<evidence type="ECO:0000313" key="16">
    <source>
        <dbReference type="Proteomes" id="UP000094578"/>
    </source>
</evidence>
<proteinExistence type="predicted"/>
<keyword evidence="12 13" id="KW-0472">Membrane</keyword>
<accession>A0A1E3L027</accession>
<evidence type="ECO:0000256" key="3">
    <source>
        <dbReference type="ARBA" id="ARBA00012438"/>
    </source>
</evidence>
<evidence type="ECO:0000256" key="12">
    <source>
        <dbReference type="ARBA" id="ARBA00023136"/>
    </source>
</evidence>
<keyword evidence="7" id="KW-0547">Nucleotide-binding</keyword>
<dbReference type="GO" id="GO:0005524">
    <property type="term" value="F:ATP binding"/>
    <property type="evidence" value="ECO:0007669"/>
    <property type="project" value="UniProtKB-KW"/>
</dbReference>
<dbReference type="SMART" id="SM00387">
    <property type="entry name" value="HATPase_c"/>
    <property type="match status" value="1"/>
</dbReference>
<dbReference type="GO" id="GO:0000155">
    <property type="term" value="F:phosphorelay sensor kinase activity"/>
    <property type="evidence" value="ECO:0007669"/>
    <property type="project" value="InterPro"/>
</dbReference>
<keyword evidence="9" id="KW-0067">ATP-binding</keyword>
<dbReference type="InterPro" id="IPR003661">
    <property type="entry name" value="HisK_dim/P_dom"/>
</dbReference>
<feature type="transmembrane region" description="Helical" evidence="13">
    <location>
        <begin position="157"/>
        <end position="179"/>
    </location>
</feature>
<dbReference type="EMBL" id="MDER01000086">
    <property type="protein sequence ID" value="ODP26535.1"/>
    <property type="molecule type" value="Genomic_DNA"/>
</dbReference>
<dbReference type="RefSeq" id="WP_069329673.1">
    <property type="nucleotide sequence ID" value="NZ_MDER01000086.1"/>
</dbReference>
<organism evidence="15 16">
    <name type="scientific">Paenibacillus nuruki</name>
    <dbReference type="NCBI Taxonomy" id="1886670"/>
    <lineage>
        <taxon>Bacteria</taxon>
        <taxon>Bacillati</taxon>
        <taxon>Bacillota</taxon>
        <taxon>Bacilli</taxon>
        <taxon>Bacillales</taxon>
        <taxon>Paenibacillaceae</taxon>
        <taxon>Paenibacillus</taxon>
    </lineage>
</organism>
<evidence type="ECO:0000256" key="10">
    <source>
        <dbReference type="ARBA" id="ARBA00022989"/>
    </source>
</evidence>
<keyword evidence="4" id="KW-0597">Phosphoprotein</keyword>
<protein>
    <recommendedName>
        <fullName evidence="3">histidine kinase</fullName>
        <ecNumber evidence="3">2.7.13.3</ecNumber>
    </recommendedName>
</protein>
<keyword evidence="10 13" id="KW-1133">Transmembrane helix</keyword>
<dbReference type="EC" id="2.7.13.3" evidence="3"/>
<evidence type="ECO:0000256" key="4">
    <source>
        <dbReference type="ARBA" id="ARBA00022553"/>
    </source>
</evidence>
<dbReference type="Proteomes" id="UP000094578">
    <property type="component" value="Unassembled WGS sequence"/>
</dbReference>